<evidence type="ECO:0000256" key="1">
    <source>
        <dbReference type="ARBA" id="ARBA00001933"/>
    </source>
</evidence>
<evidence type="ECO:0000313" key="4">
    <source>
        <dbReference type="EMBL" id="NJP66245.1"/>
    </source>
</evidence>
<dbReference type="InterPro" id="IPR001926">
    <property type="entry name" value="TrpB-like_PALP"/>
</dbReference>
<dbReference type="Gene3D" id="3.40.50.1100">
    <property type="match status" value="2"/>
</dbReference>
<dbReference type="PANTHER" id="PTHR10314">
    <property type="entry name" value="CYSTATHIONINE BETA-SYNTHASE"/>
    <property type="match status" value="1"/>
</dbReference>
<dbReference type="EMBL" id="JAAVJB010000042">
    <property type="protein sequence ID" value="NJP66245.1"/>
    <property type="molecule type" value="Genomic_DNA"/>
</dbReference>
<dbReference type="SUPFAM" id="SSF53686">
    <property type="entry name" value="Tryptophan synthase beta subunit-like PLP-dependent enzymes"/>
    <property type="match status" value="1"/>
</dbReference>
<evidence type="ECO:0000259" key="3">
    <source>
        <dbReference type="Pfam" id="PF00291"/>
    </source>
</evidence>
<evidence type="ECO:0000256" key="2">
    <source>
        <dbReference type="ARBA" id="ARBA00022898"/>
    </source>
</evidence>
<organism evidence="4 5">
    <name type="scientific">Streptomyces spiramenti</name>
    <dbReference type="NCBI Taxonomy" id="2720606"/>
    <lineage>
        <taxon>Bacteria</taxon>
        <taxon>Bacillati</taxon>
        <taxon>Actinomycetota</taxon>
        <taxon>Actinomycetes</taxon>
        <taxon>Kitasatosporales</taxon>
        <taxon>Streptomycetaceae</taxon>
        <taxon>Streptomyces</taxon>
    </lineage>
</organism>
<comment type="caution">
    <text evidence="4">The sequence shown here is derived from an EMBL/GenBank/DDBJ whole genome shotgun (WGS) entry which is preliminary data.</text>
</comment>
<dbReference type="InterPro" id="IPR050214">
    <property type="entry name" value="Cys_Synth/Cystath_Beta-Synth"/>
</dbReference>
<proteinExistence type="predicted"/>
<protein>
    <submittedName>
        <fullName evidence="4">Cysteine synthase family protein</fullName>
    </submittedName>
</protein>
<sequence>MVNTPLPHLPAVPPRPRIAAGVEELIGRTPLVMLRSPGAAPGARVIAKLESANPYASVKDRAALFMVEAAEARGDLVPGGTVIESTSGNTGIALAALAAVRGYRCVVVLPDSATPERVRLLAALGAEVVQTRSEDGFAGAIERAEEIDRATPDGWYVRQHENADNTRAHYETTGPEIWQDTEGRVDVLVMGVGTGGTLSGAGRYLREQNPRLRIVAVEPATSAVLSGQAGGPHSIPGLNGGFVAPTTEVALIDEVLTCTDEQAMETARHLARGQGLFTGISAGAAVHAALAVARRPESAGLTVVTLLPDTGERYASVWSPKEPS</sequence>
<dbReference type="NCBIfam" id="TIGR01136">
    <property type="entry name" value="cysKM"/>
    <property type="match status" value="1"/>
</dbReference>
<dbReference type="Proteomes" id="UP000746503">
    <property type="component" value="Unassembled WGS sequence"/>
</dbReference>
<accession>A0ABX1APP5</accession>
<feature type="domain" description="Tryptophan synthase beta chain-like PALP" evidence="3">
    <location>
        <begin position="23"/>
        <end position="309"/>
    </location>
</feature>
<evidence type="ECO:0000313" key="5">
    <source>
        <dbReference type="Proteomes" id="UP000746503"/>
    </source>
</evidence>
<name>A0ABX1APP5_9ACTN</name>
<dbReference type="Pfam" id="PF00291">
    <property type="entry name" value="PALP"/>
    <property type="match status" value="1"/>
</dbReference>
<dbReference type="InterPro" id="IPR005856">
    <property type="entry name" value="Cys_synth"/>
</dbReference>
<dbReference type="InterPro" id="IPR036052">
    <property type="entry name" value="TrpB-like_PALP_sf"/>
</dbReference>
<reference evidence="4 5" key="1">
    <citation type="submission" date="2020-03" db="EMBL/GenBank/DDBJ databases">
        <title>Draft genome of Streptomyces sp. ventii, isolated from the Axial Seamount in the Pacific Ocean, and resequencing of the two type strains Streptomyces lonarensis strain NCL 716 and Streptomyces bohaiensis strain 11A07.</title>
        <authorList>
            <person name="Loughran R.M."/>
            <person name="Pfannmuller K.M."/>
            <person name="Wasson B.J."/>
            <person name="Deadmond M.C."/>
            <person name="Paddock B.E."/>
            <person name="Koyack M.J."/>
            <person name="Gallegos D.A."/>
            <person name="Mitchell E.A."/>
            <person name="Ushijima B."/>
            <person name="Saw J.H."/>
            <person name="Mcphail K.L."/>
            <person name="Videau P."/>
        </authorList>
    </citation>
    <scope>NUCLEOTIDE SEQUENCE [LARGE SCALE GENOMIC DNA]</scope>
    <source>
        <strain evidence="5">5675061</strain>
    </source>
</reference>
<keyword evidence="2" id="KW-0663">Pyridoxal phosphate</keyword>
<gene>
    <name evidence="4" type="ORF">HCJ92_08060</name>
</gene>
<dbReference type="CDD" id="cd01561">
    <property type="entry name" value="CBS_like"/>
    <property type="match status" value="1"/>
</dbReference>
<dbReference type="RefSeq" id="WP_167932769.1">
    <property type="nucleotide sequence ID" value="NZ_JAAVJB010000042.1"/>
</dbReference>
<comment type="cofactor">
    <cofactor evidence="1">
        <name>pyridoxal 5'-phosphate</name>
        <dbReference type="ChEBI" id="CHEBI:597326"/>
    </cofactor>
</comment>
<keyword evidence="5" id="KW-1185">Reference proteome</keyword>